<reference evidence="2" key="1">
    <citation type="submission" date="2020-10" db="EMBL/GenBank/DDBJ databases">
        <authorList>
            <person name="Gilroy R."/>
        </authorList>
    </citation>
    <scope>NUCLEOTIDE SEQUENCE</scope>
    <source>
        <strain evidence="2">13766</strain>
    </source>
</reference>
<sequence>AAVETQRVEDANVGLAYDLPADWIVLSDTAIDAMIASLAETEEAADAFTEETMAQIAALKESGMSVSMSADTLSNMTILVSANVLEEDNPLSQIAALEEQGLEFEMAAEPAIYGEKAFQVIHSAVEEVSYDIYLFADAEKTYVFAFQNCTPEMEELVLGSLEVTEPAPEDAAADAGDAAAAPEEDAGADAEPAAEEPAAEVTEDAE</sequence>
<organism evidence="2 3">
    <name type="scientific">Candidatus Alectryocaccomicrobium excrementavium</name>
    <dbReference type="NCBI Taxonomy" id="2840668"/>
    <lineage>
        <taxon>Bacteria</taxon>
        <taxon>Bacillati</taxon>
        <taxon>Bacillota</taxon>
        <taxon>Clostridia</taxon>
        <taxon>Candidatus Alectryocaccomicrobium</taxon>
    </lineage>
</organism>
<protein>
    <submittedName>
        <fullName evidence="2">Uncharacterized protein</fullName>
    </submittedName>
</protein>
<accession>A0A9D1G2Z3</accession>
<comment type="caution">
    <text evidence="2">The sequence shown here is derived from an EMBL/GenBank/DDBJ whole genome shotgun (WGS) entry which is preliminary data.</text>
</comment>
<dbReference type="Proteomes" id="UP000824140">
    <property type="component" value="Unassembled WGS sequence"/>
</dbReference>
<feature type="region of interest" description="Disordered" evidence="1">
    <location>
        <begin position="162"/>
        <end position="206"/>
    </location>
</feature>
<feature type="non-terminal residue" evidence="2">
    <location>
        <position position="1"/>
    </location>
</feature>
<dbReference type="EMBL" id="DVJN01000237">
    <property type="protein sequence ID" value="HIS93818.1"/>
    <property type="molecule type" value="Genomic_DNA"/>
</dbReference>
<reference evidence="2" key="2">
    <citation type="journal article" date="2021" name="PeerJ">
        <title>Extensive microbial diversity within the chicken gut microbiome revealed by metagenomics and culture.</title>
        <authorList>
            <person name="Gilroy R."/>
            <person name="Ravi A."/>
            <person name="Getino M."/>
            <person name="Pursley I."/>
            <person name="Horton D.L."/>
            <person name="Alikhan N.F."/>
            <person name="Baker D."/>
            <person name="Gharbi K."/>
            <person name="Hall N."/>
            <person name="Watson M."/>
            <person name="Adriaenssens E.M."/>
            <person name="Foster-Nyarko E."/>
            <person name="Jarju S."/>
            <person name="Secka A."/>
            <person name="Antonio M."/>
            <person name="Oren A."/>
            <person name="Chaudhuri R.R."/>
            <person name="La Ragione R."/>
            <person name="Hildebrand F."/>
            <person name="Pallen M.J."/>
        </authorList>
    </citation>
    <scope>NUCLEOTIDE SEQUENCE</scope>
    <source>
        <strain evidence="2">13766</strain>
    </source>
</reference>
<evidence type="ECO:0000313" key="2">
    <source>
        <dbReference type="EMBL" id="HIS93818.1"/>
    </source>
</evidence>
<gene>
    <name evidence="2" type="ORF">IAA84_12455</name>
</gene>
<evidence type="ECO:0000256" key="1">
    <source>
        <dbReference type="SAM" id="MobiDB-lite"/>
    </source>
</evidence>
<evidence type="ECO:0000313" key="3">
    <source>
        <dbReference type="Proteomes" id="UP000824140"/>
    </source>
</evidence>
<proteinExistence type="predicted"/>
<dbReference type="AlphaFoldDB" id="A0A9D1G2Z3"/>
<name>A0A9D1G2Z3_9FIRM</name>
<feature type="compositionally biased region" description="Acidic residues" evidence="1">
    <location>
        <begin position="182"/>
        <end position="206"/>
    </location>
</feature>